<feature type="domain" description="Transposase-associated" evidence="1">
    <location>
        <begin position="153"/>
        <end position="226"/>
    </location>
</feature>
<sequence length="259" mass="28462">MKESNQNSINISNAHTLCNFTSSPDTVQATLTSIVLAFFGSGGGSFWTVTVSTPSWQTAEMASILAFSGSTNFLMNLPIRLSILTYLAPSFSSSRFLSPVITSTLSSSTCTWISLDFSPGMSMTNTYEFGYSFTSAGVDAMALASRTKDNMDKKWMMHSRETNTYCVGVDMFLDFAFANKAPIFRGILYPCRDCVNSMFGTREIVQQHWIIPEFMSNYTVWTVHGEGSSSRSNCMGNDVELNIGSGGAMHEMVNDIFTS</sequence>
<name>A0AA88XMV1_9ASTE</name>
<protein>
    <recommendedName>
        <fullName evidence="1">Transposase-associated domain-containing protein</fullName>
    </recommendedName>
</protein>
<dbReference type="InterPro" id="IPR029480">
    <property type="entry name" value="Transpos_assoc"/>
</dbReference>
<evidence type="ECO:0000259" key="1">
    <source>
        <dbReference type="Pfam" id="PF13963"/>
    </source>
</evidence>
<reference evidence="2" key="1">
    <citation type="submission" date="2022-12" db="EMBL/GenBank/DDBJ databases">
        <title>Draft genome assemblies for two species of Escallonia (Escalloniales).</title>
        <authorList>
            <person name="Chanderbali A."/>
            <person name="Dervinis C."/>
            <person name="Anghel I."/>
            <person name="Soltis D."/>
            <person name="Soltis P."/>
            <person name="Zapata F."/>
        </authorList>
    </citation>
    <scope>NUCLEOTIDE SEQUENCE</scope>
    <source>
        <strain evidence="2">UCBG64.0493</strain>
        <tissue evidence="2">Leaf</tissue>
    </source>
</reference>
<proteinExistence type="predicted"/>
<accession>A0AA88XMV1</accession>
<dbReference type="Pfam" id="PF13963">
    <property type="entry name" value="Transpos_assoc"/>
    <property type="match status" value="1"/>
</dbReference>
<gene>
    <name evidence="2" type="ORF">RJ639_000644</name>
</gene>
<dbReference type="AlphaFoldDB" id="A0AA88XMV1"/>
<evidence type="ECO:0000313" key="2">
    <source>
        <dbReference type="EMBL" id="KAK3041720.1"/>
    </source>
</evidence>
<dbReference type="Proteomes" id="UP001188597">
    <property type="component" value="Unassembled WGS sequence"/>
</dbReference>
<organism evidence="2 3">
    <name type="scientific">Escallonia herrerae</name>
    <dbReference type="NCBI Taxonomy" id="1293975"/>
    <lineage>
        <taxon>Eukaryota</taxon>
        <taxon>Viridiplantae</taxon>
        <taxon>Streptophyta</taxon>
        <taxon>Embryophyta</taxon>
        <taxon>Tracheophyta</taxon>
        <taxon>Spermatophyta</taxon>
        <taxon>Magnoliopsida</taxon>
        <taxon>eudicotyledons</taxon>
        <taxon>Gunneridae</taxon>
        <taxon>Pentapetalae</taxon>
        <taxon>asterids</taxon>
        <taxon>campanulids</taxon>
        <taxon>Escalloniales</taxon>
        <taxon>Escalloniaceae</taxon>
        <taxon>Escallonia</taxon>
    </lineage>
</organism>
<dbReference type="EMBL" id="JAVXUP010000029">
    <property type="protein sequence ID" value="KAK3041720.1"/>
    <property type="molecule type" value="Genomic_DNA"/>
</dbReference>
<keyword evidence="3" id="KW-1185">Reference proteome</keyword>
<evidence type="ECO:0000313" key="3">
    <source>
        <dbReference type="Proteomes" id="UP001188597"/>
    </source>
</evidence>
<comment type="caution">
    <text evidence="2">The sequence shown here is derived from an EMBL/GenBank/DDBJ whole genome shotgun (WGS) entry which is preliminary data.</text>
</comment>